<evidence type="ECO:0000313" key="3">
    <source>
        <dbReference type="Proteomes" id="UP000578531"/>
    </source>
</evidence>
<name>A0A8H6G5M1_9LECA</name>
<feature type="region of interest" description="Disordered" evidence="1">
    <location>
        <begin position="36"/>
        <end position="62"/>
    </location>
</feature>
<gene>
    <name evidence="2" type="ORF">HO173_000688</name>
</gene>
<organism evidence="2 3">
    <name type="scientific">Letharia columbiana</name>
    <dbReference type="NCBI Taxonomy" id="112416"/>
    <lineage>
        <taxon>Eukaryota</taxon>
        <taxon>Fungi</taxon>
        <taxon>Dikarya</taxon>
        <taxon>Ascomycota</taxon>
        <taxon>Pezizomycotina</taxon>
        <taxon>Lecanoromycetes</taxon>
        <taxon>OSLEUM clade</taxon>
        <taxon>Lecanoromycetidae</taxon>
        <taxon>Lecanorales</taxon>
        <taxon>Lecanorineae</taxon>
        <taxon>Parmeliaceae</taxon>
        <taxon>Letharia</taxon>
    </lineage>
</organism>
<reference evidence="2 3" key="1">
    <citation type="journal article" date="2020" name="Genomics">
        <title>Complete, high-quality genomes from long-read metagenomic sequencing of two wolf lichen thalli reveals enigmatic genome architecture.</title>
        <authorList>
            <person name="McKenzie S.K."/>
            <person name="Walston R.F."/>
            <person name="Allen J.L."/>
        </authorList>
    </citation>
    <scope>NUCLEOTIDE SEQUENCE [LARGE SCALE GENOMIC DNA]</scope>
    <source>
        <strain evidence="2">WasteWater2</strain>
    </source>
</reference>
<protein>
    <submittedName>
        <fullName evidence="2">Uncharacterized protein</fullName>
    </submittedName>
</protein>
<dbReference type="EMBL" id="JACCJC010000002">
    <property type="protein sequence ID" value="KAF6240896.1"/>
    <property type="molecule type" value="Genomic_DNA"/>
</dbReference>
<dbReference type="GeneID" id="59282367"/>
<dbReference type="RefSeq" id="XP_037170144.1">
    <property type="nucleotide sequence ID" value="XM_037302637.1"/>
</dbReference>
<sequence length="62" mass="6720">MAHQSSHQNLCFFDVNRDQIRRITAKLDNTIITIQSAASPGPRDGSGDTAILAPGLRNERSG</sequence>
<proteinExistence type="predicted"/>
<dbReference type="AlphaFoldDB" id="A0A8H6G5M1"/>
<dbReference type="Proteomes" id="UP000578531">
    <property type="component" value="Unassembled WGS sequence"/>
</dbReference>
<accession>A0A8H6G5M1</accession>
<evidence type="ECO:0000313" key="2">
    <source>
        <dbReference type="EMBL" id="KAF6240896.1"/>
    </source>
</evidence>
<evidence type="ECO:0000256" key="1">
    <source>
        <dbReference type="SAM" id="MobiDB-lite"/>
    </source>
</evidence>
<keyword evidence="3" id="KW-1185">Reference proteome</keyword>
<comment type="caution">
    <text evidence="2">The sequence shown here is derived from an EMBL/GenBank/DDBJ whole genome shotgun (WGS) entry which is preliminary data.</text>
</comment>